<dbReference type="SMART" id="SM00903">
    <property type="entry name" value="Flavin_Reduct"/>
    <property type="match status" value="1"/>
</dbReference>
<evidence type="ECO:0000256" key="1">
    <source>
        <dbReference type="ARBA" id="ARBA00008898"/>
    </source>
</evidence>
<evidence type="ECO:0000313" key="5">
    <source>
        <dbReference type="Proteomes" id="UP000295341"/>
    </source>
</evidence>
<sequence length="164" mass="17377">MATFNDRDFRSAMSQFCTGVVIVTGISEGRPVGFAAQSFVSVSLAPPLVSICPAKTSTSWPLLRAAGSFGINILGADQHPLCMAFAKSGGDKFAEFGWATSAQGTPVLEGALGFVDCQLEAEHDAGDHTLVIGRVLELDVFSVDRSPLLFFRGRYGAFDDLANP</sequence>
<name>A0A4S3K0I3_9GAMM</name>
<protein>
    <submittedName>
        <fullName evidence="4">Flavin reductase (DIM6/NTAB) family NADH-FMN oxidoreductase RutF</fullName>
    </submittedName>
</protein>
<organism evidence="4 5">
    <name type="scientific">Panacagrimonas perspica</name>
    <dbReference type="NCBI Taxonomy" id="381431"/>
    <lineage>
        <taxon>Bacteria</taxon>
        <taxon>Pseudomonadati</taxon>
        <taxon>Pseudomonadota</taxon>
        <taxon>Gammaproteobacteria</taxon>
        <taxon>Nevskiales</taxon>
        <taxon>Nevskiaceae</taxon>
        <taxon>Panacagrimonas</taxon>
    </lineage>
</organism>
<dbReference type="GO" id="GO:0010181">
    <property type="term" value="F:FMN binding"/>
    <property type="evidence" value="ECO:0007669"/>
    <property type="project" value="InterPro"/>
</dbReference>
<proteinExistence type="inferred from homology"/>
<feature type="domain" description="Flavin reductase like" evidence="3">
    <location>
        <begin position="13"/>
        <end position="157"/>
    </location>
</feature>
<dbReference type="Gene3D" id="2.30.110.10">
    <property type="entry name" value="Electron Transport, Fmn-binding Protein, Chain A"/>
    <property type="match status" value="1"/>
</dbReference>
<dbReference type="InterPro" id="IPR050268">
    <property type="entry name" value="NADH-dep_flavin_reductase"/>
</dbReference>
<reference evidence="4 5" key="1">
    <citation type="submission" date="2019-03" db="EMBL/GenBank/DDBJ databases">
        <title>Genomic Encyclopedia of Type Strains, Phase IV (KMG-IV): sequencing the most valuable type-strain genomes for metagenomic binning, comparative biology and taxonomic classification.</title>
        <authorList>
            <person name="Goeker M."/>
        </authorList>
    </citation>
    <scope>NUCLEOTIDE SEQUENCE [LARGE SCALE GENOMIC DNA]</scope>
    <source>
        <strain evidence="4 5">DSM 26377</strain>
    </source>
</reference>
<comment type="similarity">
    <text evidence="1">Belongs to the non-flavoprotein flavin reductase family.</text>
</comment>
<evidence type="ECO:0000259" key="3">
    <source>
        <dbReference type="SMART" id="SM00903"/>
    </source>
</evidence>
<dbReference type="InterPro" id="IPR012349">
    <property type="entry name" value="Split_barrel_FMN-bd"/>
</dbReference>
<dbReference type="GO" id="GO:0042602">
    <property type="term" value="F:riboflavin reductase (NADPH) activity"/>
    <property type="evidence" value="ECO:0007669"/>
    <property type="project" value="TreeGrafter"/>
</dbReference>
<evidence type="ECO:0000256" key="2">
    <source>
        <dbReference type="ARBA" id="ARBA00023002"/>
    </source>
</evidence>
<dbReference type="PANTHER" id="PTHR30466">
    <property type="entry name" value="FLAVIN REDUCTASE"/>
    <property type="match status" value="1"/>
</dbReference>
<comment type="caution">
    <text evidence="4">The sequence shown here is derived from an EMBL/GenBank/DDBJ whole genome shotgun (WGS) entry which is preliminary data.</text>
</comment>
<dbReference type="Pfam" id="PF01613">
    <property type="entry name" value="Flavin_Reduct"/>
    <property type="match status" value="1"/>
</dbReference>
<keyword evidence="2" id="KW-0560">Oxidoreductase</keyword>
<dbReference type="PANTHER" id="PTHR30466:SF11">
    <property type="entry name" value="FLAVIN-DEPENDENT MONOOXYGENASE, REDUCTASE SUBUNIT HSAB"/>
    <property type="match status" value="1"/>
</dbReference>
<accession>A0A4S3K0I3</accession>
<dbReference type="Proteomes" id="UP000295341">
    <property type="component" value="Unassembled WGS sequence"/>
</dbReference>
<dbReference type="InterPro" id="IPR002563">
    <property type="entry name" value="Flavin_Rdtase-like_dom"/>
</dbReference>
<keyword evidence="5" id="KW-1185">Reference proteome</keyword>
<gene>
    <name evidence="4" type="ORF">DFR24_2737</name>
</gene>
<dbReference type="RefSeq" id="WP_133881919.1">
    <property type="nucleotide sequence ID" value="NZ_MWIN01000029.1"/>
</dbReference>
<dbReference type="EMBL" id="SOBT01000009">
    <property type="protein sequence ID" value="TDU28368.1"/>
    <property type="molecule type" value="Genomic_DNA"/>
</dbReference>
<dbReference type="OrthoDB" id="9792858at2"/>
<dbReference type="SUPFAM" id="SSF50475">
    <property type="entry name" value="FMN-binding split barrel"/>
    <property type="match status" value="1"/>
</dbReference>
<dbReference type="AlphaFoldDB" id="A0A4S3K0I3"/>
<evidence type="ECO:0000313" key="4">
    <source>
        <dbReference type="EMBL" id="TDU28368.1"/>
    </source>
</evidence>